<dbReference type="NCBIfam" id="TIGR01128">
    <property type="entry name" value="holA"/>
    <property type="match status" value="1"/>
</dbReference>
<dbReference type="Pfam" id="PF06144">
    <property type="entry name" value="DNA_pol3_delta"/>
    <property type="match status" value="1"/>
</dbReference>
<evidence type="ECO:0000259" key="9">
    <source>
        <dbReference type="Pfam" id="PF06144"/>
    </source>
</evidence>
<reference evidence="10 11" key="1">
    <citation type="submission" date="2015-09" db="EMBL/GenBank/DDBJ databases">
        <authorList>
            <person name="Jackson K.R."/>
            <person name="Lunt B.L."/>
            <person name="Fisher J.N.B."/>
            <person name="Gardner A.V."/>
            <person name="Bailey M.E."/>
            <person name="Deus L.M."/>
            <person name="Earl A.S."/>
            <person name="Gibby P.D."/>
            <person name="Hartmann K.A."/>
            <person name="Liu J.E."/>
            <person name="Manci A.M."/>
            <person name="Nielsen D.A."/>
            <person name="Solomon M.B."/>
            <person name="Breakwell D.P."/>
            <person name="Burnett S.H."/>
            <person name="Grose J.H."/>
        </authorList>
    </citation>
    <scope>NUCLEOTIDE SEQUENCE [LARGE SCALE GENOMIC DNA]</scope>
    <source>
        <strain evidence="10 11">16</strain>
    </source>
</reference>
<name>A0A0P6VMM5_9HYPH</name>
<protein>
    <recommendedName>
        <fullName evidence="2">DNA polymerase III subunit delta</fullName>
        <ecNumber evidence="1">2.7.7.7</ecNumber>
    </recommendedName>
</protein>
<dbReference type="InterPro" id="IPR010372">
    <property type="entry name" value="DNA_pol3_delta_N"/>
</dbReference>
<dbReference type="EMBL" id="LJYW01000001">
    <property type="protein sequence ID" value="KPL53127.1"/>
    <property type="molecule type" value="Genomic_DNA"/>
</dbReference>
<gene>
    <name evidence="10" type="ORF">ABB55_13625</name>
</gene>
<evidence type="ECO:0000256" key="5">
    <source>
        <dbReference type="ARBA" id="ARBA00022705"/>
    </source>
</evidence>
<evidence type="ECO:0000256" key="2">
    <source>
        <dbReference type="ARBA" id="ARBA00017703"/>
    </source>
</evidence>
<comment type="catalytic activity">
    <reaction evidence="8">
        <text>DNA(n) + a 2'-deoxyribonucleoside 5'-triphosphate = DNA(n+1) + diphosphate</text>
        <dbReference type="Rhea" id="RHEA:22508"/>
        <dbReference type="Rhea" id="RHEA-COMP:17339"/>
        <dbReference type="Rhea" id="RHEA-COMP:17340"/>
        <dbReference type="ChEBI" id="CHEBI:33019"/>
        <dbReference type="ChEBI" id="CHEBI:61560"/>
        <dbReference type="ChEBI" id="CHEBI:173112"/>
        <dbReference type="EC" id="2.7.7.7"/>
    </reaction>
</comment>
<dbReference type="AlphaFoldDB" id="A0A0P6VMM5"/>
<dbReference type="GO" id="GO:0006261">
    <property type="term" value="P:DNA-templated DNA replication"/>
    <property type="evidence" value="ECO:0007669"/>
    <property type="project" value="TreeGrafter"/>
</dbReference>
<dbReference type="InterPro" id="IPR005790">
    <property type="entry name" value="DNA_polIII_delta"/>
</dbReference>
<keyword evidence="11" id="KW-1185">Reference proteome</keyword>
<dbReference type="GO" id="GO:0009360">
    <property type="term" value="C:DNA polymerase III complex"/>
    <property type="evidence" value="ECO:0007669"/>
    <property type="project" value="InterPro"/>
</dbReference>
<evidence type="ECO:0000313" key="11">
    <source>
        <dbReference type="Proteomes" id="UP000048984"/>
    </source>
</evidence>
<dbReference type="Gene3D" id="1.20.272.10">
    <property type="match status" value="1"/>
</dbReference>
<sequence>MVALKSASEIDLFLRKAPAGAALVLIFGTDDGLVAERGRALVKAATGGVDDPFLLVKLSGSDLVGDAARLADEAFTMPMFGGRRVVWLREPGRANVAGALEPLFEAADLPSLVVVEAGDIKKGTGLRKLFEEHPRAVAIECRADDAQALERLIEEELKRAGLTIDPDARDALEAQLGADRMASRGEVAKLCLYAHGRGRVTLDDVAAIVGDASAFAVDELVDAVAGGDLDTADMVQWKLEKSGTPAHVAGLMVIRHFHALSRMRAEVDAGQRTESVVEGQRPPIFFKRRPATIRQLGIWTQSRIDRALGLLDQAMLQSRLKPPGLGSAALSDTFLQIARAARAARR</sequence>
<evidence type="ECO:0000256" key="3">
    <source>
        <dbReference type="ARBA" id="ARBA00022679"/>
    </source>
</evidence>
<dbReference type="SUPFAM" id="SSF52540">
    <property type="entry name" value="P-loop containing nucleoside triphosphate hydrolases"/>
    <property type="match status" value="1"/>
</dbReference>
<evidence type="ECO:0000256" key="7">
    <source>
        <dbReference type="ARBA" id="ARBA00034754"/>
    </source>
</evidence>
<evidence type="ECO:0000256" key="6">
    <source>
        <dbReference type="ARBA" id="ARBA00022932"/>
    </source>
</evidence>
<proteinExistence type="inferred from homology"/>
<dbReference type="InterPro" id="IPR027417">
    <property type="entry name" value="P-loop_NTPase"/>
</dbReference>
<comment type="similarity">
    <text evidence="7">Belongs to the DNA polymerase HolA subunit family.</text>
</comment>
<evidence type="ECO:0000313" key="10">
    <source>
        <dbReference type="EMBL" id="KPL53127.1"/>
    </source>
</evidence>
<accession>A0A0P6VMM5</accession>
<dbReference type="PANTHER" id="PTHR34388:SF1">
    <property type="entry name" value="DNA POLYMERASE III SUBUNIT DELTA"/>
    <property type="match status" value="1"/>
</dbReference>
<dbReference type="GO" id="GO:0003887">
    <property type="term" value="F:DNA-directed DNA polymerase activity"/>
    <property type="evidence" value="ECO:0007669"/>
    <property type="project" value="UniProtKB-KW"/>
</dbReference>
<dbReference type="RefSeq" id="WP_054359291.1">
    <property type="nucleotide sequence ID" value="NZ_LJYW01000001.1"/>
</dbReference>
<dbReference type="EC" id="2.7.7.7" evidence="1"/>
<dbReference type="STRING" id="665126.ABB55_13625"/>
<dbReference type="GO" id="GO:0003677">
    <property type="term" value="F:DNA binding"/>
    <property type="evidence" value="ECO:0007669"/>
    <property type="project" value="InterPro"/>
</dbReference>
<feature type="domain" description="DNA polymerase III delta N-terminal" evidence="9">
    <location>
        <begin position="25"/>
        <end position="131"/>
    </location>
</feature>
<dbReference type="PANTHER" id="PTHR34388">
    <property type="entry name" value="DNA POLYMERASE III SUBUNIT DELTA"/>
    <property type="match status" value="1"/>
</dbReference>
<keyword evidence="6" id="KW-0239">DNA-directed DNA polymerase</keyword>
<keyword evidence="4" id="KW-0548">Nucleotidyltransferase</keyword>
<reference evidence="10 11" key="2">
    <citation type="submission" date="2015-10" db="EMBL/GenBank/DDBJ databases">
        <title>Draft Genome Sequence of Prosthecomicrobium hirschii ATCC 27832.</title>
        <authorList>
            <person name="Daniel J."/>
            <person name="Givan S.A."/>
            <person name="Brun Y.V."/>
            <person name="Brown P.J."/>
        </authorList>
    </citation>
    <scope>NUCLEOTIDE SEQUENCE [LARGE SCALE GENOMIC DNA]</scope>
    <source>
        <strain evidence="10 11">16</strain>
    </source>
</reference>
<keyword evidence="3" id="KW-0808">Transferase</keyword>
<organism evidence="10 11">
    <name type="scientific">Prosthecodimorpha hirschii</name>
    <dbReference type="NCBI Taxonomy" id="665126"/>
    <lineage>
        <taxon>Bacteria</taxon>
        <taxon>Pseudomonadati</taxon>
        <taxon>Pseudomonadota</taxon>
        <taxon>Alphaproteobacteria</taxon>
        <taxon>Hyphomicrobiales</taxon>
        <taxon>Ancalomicrobiaceae</taxon>
        <taxon>Prosthecodimorpha</taxon>
    </lineage>
</organism>
<evidence type="ECO:0000256" key="4">
    <source>
        <dbReference type="ARBA" id="ARBA00022695"/>
    </source>
</evidence>
<dbReference type="Gene3D" id="1.10.8.60">
    <property type="match status" value="1"/>
</dbReference>
<comment type="caution">
    <text evidence="10">The sequence shown here is derived from an EMBL/GenBank/DDBJ whole genome shotgun (WGS) entry which is preliminary data.</text>
</comment>
<dbReference type="Gene3D" id="3.40.50.300">
    <property type="entry name" value="P-loop containing nucleotide triphosphate hydrolases"/>
    <property type="match status" value="1"/>
</dbReference>
<keyword evidence="5" id="KW-0235">DNA replication</keyword>
<dbReference type="Proteomes" id="UP000048984">
    <property type="component" value="Unassembled WGS sequence"/>
</dbReference>
<dbReference type="InterPro" id="IPR008921">
    <property type="entry name" value="DNA_pol3_clamp-load_cplx_C"/>
</dbReference>
<evidence type="ECO:0000256" key="8">
    <source>
        <dbReference type="ARBA" id="ARBA00049244"/>
    </source>
</evidence>
<evidence type="ECO:0000256" key="1">
    <source>
        <dbReference type="ARBA" id="ARBA00012417"/>
    </source>
</evidence>
<dbReference type="SUPFAM" id="SSF48019">
    <property type="entry name" value="post-AAA+ oligomerization domain-like"/>
    <property type="match status" value="1"/>
</dbReference>